<evidence type="ECO:0000256" key="1">
    <source>
        <dbReference type="ARBA" id="ARBA00005964"/>
    </source>
</evidence>
<dbReference type="PANTHER" id="PTHR43142">
    <property type="entry name" value="CARBOXYLIC ESTER HYDROLASE"/>
    <property type="match status" value="1"/>
</dbReference>
<dbReference type="PANTHER" id="PTHR43142:SF1">
    <property type="entry name" value="CARBOXYLIC ESTER HYDROLASE"/>
    <property type="match status" value="1"/>
</dbReference>
<keyword evidence="2" id="KW-0719">Serine esterase</keyword>
<evidence type="ECO:0000256" key="4">
    <source>
        <dbReference type="ARBA" id="ARBA00023180"/>
    </source>
</evidence>
<evidence type="ECO:0000256" key="3">
    <source>
        <dbReference type="ARBA" id="ARBA00022801"/>
    </source>
</evidence>
<dbReference type="SUPFAM" id="SSF53474">
    <property type="entry name" value="alpha/beta-Hydrolases"/>
    <property type="match status" value="1"/>
</dbReference>
<evidence type="ECO:0000313" key="7">
    <source>
        <dbReference type="Proteomes" id="UP001432146"/>
    </source>
</evidence>
<dbReference type="AlphaFoldDB" id="A0AAW1AI00"/>
<proteinExistence type="inferred from homology"/>
<name>A0AAW1AI00_9HYME</name>
<dbReference type="Pfam" id="PF00135">
    <property type="entry name" value="COesterase"/>
    <property type="match status" value="1"/>
</dbReference>
<dbReference type="InterPro" id="IPR002018">
    <property type="entry name" value="CarbesteraseB"/>
</dbReference>
<sequence length="556" mass="62070">MIKKANISHVRLLDKGDKRCSMKLVRTWLTMSKPVVTVQQGKLEGAQLKSSLGLSYLAFRGIPFAVPPVGDLRFKDPQPPLPWTGVKDISKEQNYIAPQKEELAPFDIIGDEDCLYLNVYTNSLGQSKPVMFWIHGGAFIVGNSSFCESRPDYLLAKDVVVVSANHRLGAFGFLNLGHRVAPGNFAVKDLIAALEWVKENIANFSGDPDNVTIFGASAGGALVHSLLASPRARGLFHKAILHSGTLYCPWATRGMKNRSAYGFKLASILGKDTTDPVEAVEFLRTVPAKNIVNAQESILSSEEIKASTLVYGVDHDEVAENPVLSQPIEQSLANDANVPVIISYSEHEYIMFLKEKSEKSMAEMNQYLYTHVNNLRSSMRLEDAQVEKLFEMVKDQYFDGKPIIEETLSNFSKLNSLIYFGVPALTMLKDRVRRTTASNYFCVFSYVGNEKTSTDRLVKRQISGASHVDEIAYLLYLPKCKIENPDPPAIGTKDRITLERMTRMWTNFARTGDPTSVKDEYVNVTWKPATSKELCQLKIGDELQLLPLPQDILFSK</sequence>
<dbReference type="EMBL" id="JAWNGG020000018">
    <property type="protein sequence ID" value="KAK9308711.1"/>
    <property type="molecule type" value="Genomic_DNA"/>
</dbReference>
<keyword evidence="3" id="KW-0378">Hydrolase</keyword>
<comment type="caution">
    <text evidence="6">The sequence shown here is derived from an EMBL/GenBank/DDBJ whole genome shotgun (WGS) entry which is preliminary data.</text>
</comment>
<feature type="domain" description="Carboxylesterase type B" evidence="5">
    <location>
        <begin position="33"/>
        <end position="543"/>
    </location>
</feature>
<dbReference type="Gene3D" id="3.40.50.1820">
    <property type="entry name" value="alpha/beta hydrolase"/>
    <property type="match status" value="1"/>
</dbReference>
<dbReference type="InterPro" id="IPR029058">
    <property type="entry name" value="AB_hydrolase_fold"/>
</dbReference>
<keyword evidence="4" id="KW-0325">Glycoprotein</keyword>
<protein>
    <recommendedName>
        <fullName evidence="5">Carboxylesterase type B domain-containing protein</fullName>
    </recommendedName>
</protein>
<evidence type="ECO:0000259" key="5">
    <source>
        <dbReference type="Pfam" id="PF00135"/>
    </source>
</evidence>
<dbReference type="Proteomes" id="UP001432146">
    <property type="component" value="Unassembled WGS sequence"/>
</dbReference>
<organism evidence="6 7">
    <name type="scientific">Tetragonisca angustula</name>
    <dbReference type="NCBI Taxonomy" id="166442"/>
    <lineage>
        <taxon>Eukaryota</taxon>
        <taxon>Metazoa</taxon>
        <taxon>Ecdysozoa</taxon>
        <taxon>Arthropoda</taxon>
        <taxon>Hexapoda</taxon>
        <taxon>Insecta</taxon>
        <taxon>Pterygota</taxon>
        <taxon>Neoptera</taxon>
        <taxon>Endopterygota</taxon>
        <taxon>Hymenoptera</taxon>
        <taxon>Apocrita</taxon>
        <taxon>Aculeata</taxon>
        <taxon>Apoidea</taxon>
        <taxon>Anthophila</taxon>
        <taxon>Apidae</taxon>
        <taxon>Tetragonisca</taxon>
    </lineage>
</organism>
<reference evidence="6 7" key="1">
    <citation type="submission" date="2024-05" db="EMBL/GenBank/DDBJ databases">
        <title>The nuclear and mitochondrial genome assemblies of Tetragonisca angustula (Apidae: Meliponini), a tiny yet remarkable pollinator in the Neotropics.</title>
        <authorList>
            <person name="Ferrari R."/>
            <person name="Ricardo P.C."/>
            <person name="Dias F.C."/>
            <person name="Araujo N.S."/>
            <person name="Soares D.O."/>
            <person name="Zhou Q.-S."/>
            <person name="Zhu C.-D."/>
            <person name="Coutinho L."/>
            <person name="Airas M.C."/>
            <person name="Batista T.M."/>
        </authorList>
    </citation>
    <scope>NUCLEOTIDE SEQUENCE [LARGE SCALE GENOMIC DNA]</scope>
    <source>
        <strain evidence="6">ASF017062</strain>
        <tissue evidence="6">Abdomen</tissue>
    </source>
</reference>
<evidence type="ECO:0000256" key="2">
    <source>
        <dbReference type="ARBA" id="ARBA00022487"/>
    </source>
</evidence>
<evidence type="ECO:0000313" key="6">
    <source>
        <dbReference type="EMBL" id="KAK9308711.1"/>
    </source>
</evidence>
<comment type="similarity">
    <text evidence="1">Belongs to the type-B carboxylesterase/lipase family.</text>
</comment>
<dbReference type="GO" id="GO:0052689">
    <property type="term" value="F:carboxylic ester hydrolase activity"/>
    <property type="evidence" value="ECO:0007669"/>
    <property type="project" value="UniProtKB-KW"/>
</dbReference>
<keyword evidence="7" id="KW-1185">Reference proteome</keyword>
<accession>A0AAW1AI00</accession>
<gene>
    <name evidence="6" type="ORF">QLX08_001431</name>
</gene>